<evidence type="ECO:0000256" key="2">
    <source>
        <dbReference type="ARBA" id="ARBA00022448"/>
    </source>
</evidence>
<feature type="transmembrane region" description="Helical" evidence="9">
    <location>
        <begin position="20"/>
        <end position="40"/>
    </location>
</feature>
<sequence>MTIGRVLRLSLDFLYRLSGAMAAVSLVMILLLVVMQMAARWTGEMFRGGAEYAGYAMAAASFLAFANALNHGSHIRVSILLNAVPEPIHRILEIWCFAVGTAIMWYFVYYGQKFVYWSWKFGERSQGQDGTLLWMPQSLVLFGATVLAICLTDHLFSVLFYGRSRIVRNLADQSHGE</sequence>
<protein>
    <recommendedName>
        <fullName evidence="9">TRAP transporter small permease protein</fullName>
    </recommendedName>
</protein>
<evidence type="ECO:0000259" key="10">
    <source>
        <dbReference type="Pfam" id="PF04290"/>
    </source>
</evidence>
<keyword evidence="12" id="KW-1185">Reference proteome</keyword>
<comment type="subunit">
    <text evidence="9">The complex comprises the extracytoplasmic solute receptor protein and the two transmembrane proteins.</text>
</comment>
<accession>A0A1I5GWM9</accession>
<evidence type="ECO:0000313" key="11">
    <source>
        <dbReference type="EMBL" id="SFO40464.1"/>
    </source>
</evidence>
<evidence type="ECO:0000256" key="1">
    <source>
        <dbReference type="ARBA" id="ARBA00004429"/>
    </source>
</evidence>
<dbReference type="RefSeq" id="WP_092842368.1">
    <property type="nucleotide sequence ID" value="NZ_FOVP01000042.1"/>
</dbReference>
<feature type="transmembrane region" description="Helical" evidence="9">
    <location>
        <begin position="139"/>
        <end position="161"/>
    </location>
</feature>
<name>A0A1I5GWM9_9RHOB</name>
<evidence type="ECO:0000256" key="7">
    <source>
        <dbReference type="ARBA" id="ARBA00023136"/>
    </source>
</evidence>
<keyword evidence="3" id="KW-1003">Cell membrane</keyword>
<keyword evidence="2 9" id="KW-0813">Transport</keyword>
<keyword evidence="7 9" id="KW-0472">Membrane</keyword>
<dbReference type="PANTHER" id="PTHR35011">
    <property type="entry name" value="2,3-DIKETO-L-GULONATE TRAP TRANSPORTER SMALL PERMEASE PROTEIN YIAM"/>
    <property type="match status" value="1"/>
</dbReference>
<dbReference type="GO" id="GO:0005886">
    <property type="term" value="C:plasma membrane"/>
    <property type="evidence" value="ECO:0007669"/>
    <property type="project" value="UniProtKB-SubCell"/>
</dbReference>
<comment type="similarity">
    <text evidence="8 9">Belongs to the TRAP transporter small permease family.</text>
</comment>
<keyword evidence="6 9" id="KW-1133">Transmembrane helix</keyword>
<dbReference type="InterPro" id="IPR055348">
    <property type="entry name" value="DctQ"/>
</dbReference>
<dbReference type="AlphaFoldDB" id="A0A1I5GWM9"/>
<dbReference type="EMBL" id="FOVP01000042">
    <property type="protein sequence ID" value="SFO40464.1"/>
    <property type="molecule type" value="Genomic_DNA"/>
</dbReference>
<evidence type="ECO:0000256" key="4">
    <source>
        <dbReference type="ARBA" id="ARBA00022519"/>
    </source>
</evidence>
<organism evidence="11 12">
    <name type="scientific">Roseovarius lutimaris</name>
    <dbReference type="NCBI Taxonomy" id="1005928"/>
    <lineage>
        <taxon>Bacteria</taxon>
        <taxon>Pseudomonadati</taxon>
        <taxon>Pseudomonadota</taxon>
        <taxon>Alphaproteobacteria</taxon>
        <taxon>Rhodobacterales</taxon>
        <taxon>Roseobacteraceae</taxon>
        <taxon>Roseovarius</taxon>
    </lineage>
</organism>
<reference evidence="12" key="1">
    <citation type="submission" date="2016-10" db="EMBL/GenBank/DDBJ databases">
        <authorList>
            <person name="Varghese N."/>
            <person name="Submissions S."/>
        </authorList>
    </citation>
    <scope>NUCLEOTIDE SEQUENCE [LARGE SCALE GENOMIC DNA]</scope>
    <source>
        <strain evidence="12">DSM 28463</strain>
    </source>
</reference>
<evidence type="ECO:0000256" key="5">
    <source>
        <dbReference type="ARBA" id="ARBA00022692"/>
    </source>
</evidence>
<dbReference type="GO" id="GO:0015740">
    <property type="term" value="P:C4-dicarboxylate transport"/>
    <property type="evidence" value="ECO:0007669"/>
    <property type="project" value="TreeGrafter"/>
</dbReference>
<evidence type="ECO:0000256" key="6">
    <source>
        <dbReference type="ARBA" id="ARBA00022989"/>
    </source>
</evidence>
<dbReference type="PANTHER" id="PTHR35011:SF10">
    <property type="entry name" value="TRAP TRANSPORTER SMALL PERMEASE PROTEIN"/>
    <property type="match status" value="1"/>
</dbReference>
<feature type="domain" description="Tripartite ATP-independent periplasmic transporters DctQ component" evidence="10">
    <location>
        <begin position="29"/>
        <end position="157"/>
    </location>
</feature>
<evidence type="ECO:0000313" key="12">
    <source>
        <dbReference type="Proteomes" id="UP000198599"/>
    </source>
</evidence>
<gene>
    <name evidence="11" type="ORF">SAMN04487859_1424</name>
</gene>
<feature type="transmembrane region" description="Helical" evidence="9">
    <location>
        <begin position="52"/>
        <end position="70"/>
    </location>
</feature>
<comment type="function">
    <text evidence="9">Part of the tripartite ATP-independent periplasmic (TRAP) transport system.</text>
</comment>
<evidence type="ECO:0000256" key="9">
    <source>
        <dbReference type="RuleBase" id="RU369079"/>
    </source>
</evidence>
<keyword evidence="5 9" id="KW-0812">Transmembrane</keyword>
<evidence type="ECO:0000256" key="8">
    <source>
        <dbReference type="ARBA" id="ARBA00038436"/>
    </source>
</evidence>
<comment type="subcellular location">
    <subcellularLocation>
        <location evidence="1 9">Cell inner membrane</location>
        <topology evidence="1 9">Multi-pass membrane protein</topology>
    </subcellularLocation>
</comment>
<feature type="transmembrane region" description="Helical" evidence="9">
    <location>
        <begin position="91"/>
        <end position="109"/>
    </location>
</feature>
<evidence type="ECO:0000256" key="3">
    <source>
        <dbReference type="ARBA" id="ARBA00022475"/>
    </source>
</evidence>
<proteinExistence type="inferred from homology"/>
<dbReference type="GO" id="GO:0022857">
    <property type="term" value="F:transmembrane transporter activity"/>
    <property type="evidence" value="ECO:0007669"/>
    <property type="project" value="UniProtKB-UniRule"/>
</dbReference>
<keyword evidence="4 9" id="KW-0997">Cell inner membrane</keyword>
<dbReference type="OrthoDB" id="9797534at2"/>
<dbReference type="Proteomes" id="UP000198599">
    <property type="component" value="Unassembled WGS sequence"/>
</dbReference>
<dbReference type="Pfam" id="PF04290">
    <property type="entry name" value="DctQ"/>
    <property type="match status" value="1"/>
</dbReference>
<dbReference type="STRING" id="1005928.SAMN04487859_1424"/>
<dbReference type="InterPro" id="IPR007387">
    <property type="entry name" value="TRAP_DctQ"/>
</dbReference>